<sequence>MLIPYGGVISIGDDFSLNPYSVLYGHGGLSIGNSVRIAAGCVIIPANHVFSDPGTAIRAQGLTKLGIVIEDDVWVGANVTILDGAHISRGCVIAAGSVVRGQTEPLGIYAGVPAKLIRKRGRIETREVAQ</sequence>
<dbReference type="Pfam" id="PF00132">
    <property type="entry name" value="Hexapep"/>
    <property type="match status" value="1"/>
</dbReference>
<dbReference type="Proteomes" id="UP000507954">
    <property type="component" value="Unassembled WGS sequence"/>
</dbReference>
<accession>A0A508WU47</accession>
<organism evidence="1">
    <name type="scientific">Sinorhizobium medicae</name>
    <dbReference type="NCBI Taxonomy" id="110321"/>
    <lineage>
        <taxon>Bacteria</taxon>
        <taxon>Pseudomonadati</taxon>
        <taxon>Pseudomonadota</taxon>
        <taxon>Alphaproteobacteria</taxon>
        <taxon>Hyphomicrobiales</taxon>
        <taxon>Rhizobiaceae</taxon>
        <taxon>Sinorhizobium/Ensifer group</taxon>
        <taxon>Sinorhizobium</taxon>
    </lineage>
</organism>
<dbReference type="InterPro" id="IPR001451">
    <property type="entry name" value="Hexapep"/>
</dbReference>
<reference evidence="1" key="1">
    <citation type="submission" date="2019-06" db="EMBL/GenBank/DDBJ databases">
        <authorList>
            <person name="Le Quere A."/>
            <person name="Colella S."/>
        </authorList>
    </citation>
    <scope>NUCLEOTIDE SEQUENCE</scope>
    <source>
        <strain evidence="1">EmedicaeMD41</strain>
    </source>
</reference>
<dbReference type="EMBL" id="CABFNB010000087">
    <property type="protein sequence ID" value="VTZ60962.1"/>
    <property type="molecule type" value="Genomic_DNA"/>
</dbReference>
<dbReference type="PANTHER" id="PTHR23416:SF78">
    <property type="entry name" value="LIPOPOLYSACCHARIDE BIOSYNTHESIS O-ACETYL TRANSFERASE WBBJ-RELATED"/>
    <property type="match status" value="1"/>
</dbReference>
<dbReference type="Gene3D" id="2.160.10.10">
    <property type="entry name" value="Hexapeptide repeat proteins"/>
    <property type="match status" value="1"/>
</dbReference>
<dbReference type="AlphaFoldDB" id="A0A508WU47"/>
<proteinExistence type="predicted"/>
<dbReference type="RefSeq" id="WP_018012368.1">
    <property type="nucleotide sequence ID" value="NZ_ATYC01000022.1"/>
</dbReference>
<dbReference type="InterPro" id="IPR051159">
    <property type="entry name" value="Hexapeptide_acetyltransf"/>
</dbReference>
<name>A0A508WU47_9HYPH</name>
<dbReference type="PANTHER" id="PTHR23416">
    <property type="entry name" value="SIALIC ACID SYNTHASE-RELATED"/>
    <property type="match status" value="1"/>
</dbReference>
<dbReference type="CDD" id="cd04647">
    <property type="entry name" value="LbH_MAT_like"/>
    <property type="match status" value="1"/>
</dbReference>
<evidence type="ECO:0000313" key="1">
    <source>
        <dbReference type="EMBL" id="VTZ60962.1"/>
    </source>
</evidence>
<dbReference type="SUPFAM" id="SSF51161">
    <property type="entry name" value="Trimeric LpxA-like enzymes"/>
    <property type="match status" value="1"/>
</dbReference>
<evidence type="ECO:0008006" key="2">
    <source>
        <dbReference type="Google" id="ProtNLM"/>
    </source>
</evidence>
<dbReference type="GeneID" id="61613630"/>
<gene>
    <name evidence="1" type="ORF">EMEDMD4_220080</name>
</gene>
<protein>
    <recommendedName>
        <fullName evidence="2">Acyltransferase</fullName>
    </recommendedName>
</protein>
<dbReference type="InterPro" id="IPR011004">
    <property type="entry name" value="Trimer_LpxA-like_sf"/>
</dbReference>